<feature type="region of interest" description="Disordered" evidence="1">
    <location>
        <begin position="28"/>
        <end position="50"/>
    </location>
</feature>
<sequence>MGSTGGDPALQFRLALLRLHGEAFHYRIASDRREDNDDDDEDGDDDGGGAVISVSMVAVVMAATAMMVGIEGQDPRNGGPGEAGDNNATTIATLPAAVEM</sequence>
<reference evidence="3 4" key="1">
    <citation type="submission" date="2016-02" db="EMBL/GenBank/DDBJ databases">
        <title>Genome analysis of coral dinoflagellate symbionts highlights evolutionary adaptations to a symbiotic lifestyle.</title>
        <authorList>
            <person name="Aranda M."/>
            <person name="Li Y."/>
            <person name="Liew Y.J."/>
            <person name="Baumgarten S."/>
            <person name="Simakov O."/>
            <person name="Wilson M."/>
            <person name="Piel J."/>
            <person name="Ashoor H."/>
            <person name="Bougouffa S."/>
            <person name="Bajic V.B."/>
            <person name="Ryu T."/>
            <person name="Ravasi T."/>
            <person name="Bayer T."/>
            <person name="Micklem G."/>
            <person name="Kim H."/>
            <person name="Bhak J."/>
            <person name="Lajeunesse T.C."/>
            <person name="Voolstra C.R."/>
        </authorList>
    </citation>
    <scope>NUCLEOTIDE SEQUENCE [LARGE SCALE GENOMIC DNA]</scope>
    <source>
        <strain evidence="3 4">CCMP2467</strain>
    </source>
</reference>
<evidence type="ECO:0000313" key="3">
    <source>
        <dbReference type="EMBL" id="OLQ01280.1"/>
    </source>
</evidence>
<feature type="compositionally biased region" description="Acidic residues" evidence="1">
    <location>
        <begin position="36"/>
        <end position="47"/>
    </location>
</feature>
<gene>
    <name evidence="3" type="ORF">AK812_SmicGene15986</name>
</gene>
<name>A0A1Q9E1H9_SYMMI</name>
<evidence type="ECO:0000256" key="1">
    <source>
        <dbReference type="SAM" id="MobiDB-lite"/>
    </source>
</evidence>
<keyword evidence="2" id="KW-0472">Membrane</keyword>
<feature type="transmembrane region" description="Helical" evidence="2">
    <location>
        <begin position="50"/>
        <end position="70"/>
    </location>
</feature>
<dbReference type="AlphaFoldDB" id="A0A1Q9E1H9"/>
<keyword evidence="2" id="KW-0812">Transmembrane</keyword>
<keyword evidence="2" id="KW-1133">Transmembrane helix</keyword>
<keyword evidence="4" id="KW-1185">Reference proteome</keyword>
<accession>A0A1Q9E1H9</accession>
<protein>
    <submittedName>
        <fullName evidence="3">Uncharacterized protein</fullName>
    </submittedName>
</protein>
<evidence type="ECO:0000313" key="4">
    <source>
        <dbReference type="Proteomes" id="UP000186817"/>
    </source>
</evidence>
<feature type="region of interest" description="Disordered" evidence="1">
    <location>
        <begin position="71"/>
        <end position="100"/>
    </location>
</feature>
<dbReference type="EMBL" id="LSRX01000298">
    <property type="protein sequence ID" value="OLQ01280.1"/>
    <property type="molecule type" value="Genomic_DNA"/>
</dbReference>
<evidence type="ECO:0000256" key="2">
    <source>
        <dbReference type="SAM" id="Phobius"/>
    </source>
</evidence>
<comment type="caution">
    <text evidence="3">The sequence shown here is derived from an EMBL/GenBank/DDBJ whole genome shotgun (WGS) entry which is preliminary data.</text>
</comment>
<dbReference type="Proteomes" id="UP000186817">
    <property type="component" value="Unassembled WGS sequence"/>
</dbReference>
<organism evidence="3 4">
    <name type="scientific">Symbiodinium microadriaticum</name>
    <name type="common">Dinoflagellate</name>
    <name type="synonym">Zooxanthella microadriatica</name>
    <dbReference type="NCBI Taxonomy" id="2951"/>
    <lineage>
        <taxon>Eukaryota</taxon>
        <taxon>Sar</taxon>
        <taxon>Alveolata</taxon>
        <taxon>Dinophyceae</taxon>
        <taxon>Suessiales</taxon>
        <taxon>Symbiodiniaceae</taxon>
        <taxon>Symbiodinium</taxon>
    </lineage>
</organism>
<proteinExistence type="predicted"/>